<protein>
    <submittedName>
        <fullName evidence="1">Uncharacterized protein</fullName>
    </submittedName>
</protein>
<reference evidence="1 2" key="1">
    <citation type="submission" date="2024-06" db="EMBL/GenBank/DDBJ databases">
        <title>Pangenomics to understand the prophage dynamics in the radiating lineages of P. brasiliense.</title>
        <authorList>
            <person name="Pardeshi L.A."/>
            <person name="Van Duivenbode I."/>
            <person name="Jonkheer E.M."/>
            <person name="Pel M.J.C."/>
            <person name="Kupczok A."/>
            <person name="De Ridder D."/>
            <person name="Smit S."/>
            <person name="Van Der Lee T.J."/>
        </authorList>
    </citation>
    <scope>NUCLEOTIDE SEQUENCE [LARGE SCALE GENOMIC DNA]</scope>
    <source>
        <strain evidence="1 2">PD 8607</strain>
    </source>
</reference>
<accession>A0ABV1PAA2</accession>
<organism evidence="1 2">
    <name type="scientific">Pectobacterium polonicum</name>
    <dbReference type="NCBI Taxonomy" id="2485124"/>
    <lineage>
        <taxon>Bacteria</taxon>
        <taxon>Pseudomonadati</taxon>
        <taxon>Pseudomonadota</taxon>
        <taxon>Gammaproteobacteria</taxon>
        <taxon>Enterobacterales</taxon>
        <taxon>Pectobacteriaceae</taxon>
        <taxon>Pectobacterium</taxon>
    </lineage>
</organism>
<dbReference type="Proteomes" id="UP001463408">
    <property type="component" value="Unassembled WGS sequence"/>
</dbReference>
<comment type="caution">
    <text evidence="1">The sequence shown here is derived from an EMBL/GenBank/DDBJ whole genome shotgun (WGS) entry which is preliminary data.</text>
</comment>
<dbReference type="EMBL" id="JBEHEF010000005">
    <property type="protein sequence ID" value="MEQ9938083.1"/>
    <property type="molecule type" value="Genomic_DNA"/>
</dbReference>
<proteinExistence type="predicted"/>
<evidence type="ECO:0000313" key="1">
    <source>
        <dbReference type="EMBL" id="MEQ9938083.1"/>
    </source>
</evidence>
<sequence length="121" mass="13366">MNHSKWLLPALSLLFSGMVIGAQIPVPIKVMAYNNVHVAGNRYVDVVVTAQTDTVRINNISVNRGNCRIGNLKYFGTSNKETIIPATLRFGESVKVPFYNNCVASEVQVDTDKGGWTFTFD</sequence>
<gene>
    <name evidence="1" type="ORF">ABRQ07_10745</name>
</gene>
<name>A0ABV1PAA2_9GAMM</name>
<dbReference type="RefSeq" id="WP_264643188.1">
    <property type="nucleotide sequence ID" value="NZ_JAQRNC010000001.1"/>
</dbReference>
<evidence type="ECO:0000313" key="2">
    <source>
        <dbReference type="Proteomes" id="UP001463408"/>
    </source>
</evidence>
<keyword evidence="2" id="KW-1185">Reference proteome</keyword>